<sequence>MKIITQAITGKEKLLPFLINSLDRLPLHRETLSLLESRLKDDKTNRDMLVSMSDLVLQYERAAHRSIGSEKKKALESLIHHVYFIWNNPLPDHLQKFRKNYRDMIMFWPYERHRSLLNMENPKKLSLRYRWSDNNENVLAMMRYEKNPWMTYCKQDAQPEGADLTQAFAESERDPVNVPNKNGPVIDRDNLFFSIFTHYLFLKSNARLCKNGKNLPIPIVEIPLRPLGQDVAVSRIQNIFKRKVAQIWKILAVENPVLSVTNEHALYRIVSETVNRPLRRLYQKACKRAYVIDQSEQDSCQDIEKHRPKFKASNLLLKKI</sequence>
<dbReference type="InterPro" id="IPR031455">
    <property type="entry name" value="Gep5"/>
</dbReference>
<reference evidence="7 8" key="1">
    <citation type="submission" date="2020-07" db="EMBL/GenBank/DDBJ databases">
        <title>The yeast mating-type switching endonuclease HO is a domesticated member of an unorthodox homing genetic element family.</title>
        <authorList>
            <person name="Coughlan A.Y."/>
            <person name="Lombardi L."/>
            <person name="Braun-Galleani S."/>
            <person name="Martos A.R."/>
            <person name="Galeote V."/>
            <person name="Bigey F."/>
            <person name="Dequin S."/>
            <person name="Byrne K.P."/>
            <person name="Wolfe K.H."/>
        </authorList>
    </citation>
    <scope>NUCLEOTIDE SEQUENCE [LARGE SCALE GENOMIC DNA]</scope>
    <source>
        <strain evidence="7 8">NRRL Y-6702</strain>
    </source>
</reference>
<dbReference type="Proteomes" id="UP000509704">
    <property type="component" value="Chromosome 7"/>
</dbReference>
<keyword evidence="4 6" id="KW-0496">Mitochondrion</keyword>
<keyword evidence="8" id="KW-1185">Reference proteome</keyword>
<evidence type="ECO:0000256" key="3">
    <source>
        <dbReference type="ARBA" id="ARBA00018341"/>
    </source>
</evidence>
<organism evidence="7 8">
    <name type="scientific">Zygotorulaspora mrakii</name>
    <name type="common">Zygosaccharomyces mrakii</name>
    <dbReference type="NCBI Taxonomy" id="42260"/>
    <lineage>
        <taxon>Eukaryota</taxon>
        <taxon>Fungi</taxon>
        <taxon>Dikarya</taxon>
        <taxon>Ascomycota</taxon>
        <taxon>Saccharomycotina</taxon>
        <taxon>Saccharomycetes</taxon>
        <taxon>Saccharomycetales</taxon>
        <taxon>Saccharomycetaceae</taxon>
        <taxon>Zygotorulaspora</taxon>
    </lineage>
</organism>
<evidence type="ECO:0000256" key="5">
    <source>
        <dbReference type="ARBA" id="ARBA00025061"/>
    </source>
</evidence>
<evidence type="ECO:0000256" key="1">
    <source>
        <dbReference type="ARBA" id="ARBA00004173"/>
    </source>
</evidence>
<dbReference type="EMBL" id="CP058610">
    <property type="protein sequence ID" value="QLG74557.1"/>
    <property type="molecule type" value="Genomic_DNA"/>
</dbReference>
<protein>
    <recommendedName>
        <fullName evidence="3 6">Genetic interactor of prohibitin 5, mitochondrial</fullName>
    </recommendedName>
</protein>
<proteinExistence type="inferred from homology"/>
<dbReference type="AlphaFoldDB" id="A0A7H9B7H4"/>
<dbReference type="OrthoDB" id="4066262at2759"/>
<name>A0A7H9B7H4_ZYGMR</name>
<gene>
    <name evidence="7" type="ORF">HG535_0G04400</name>
</gene>
<evidence type="ECO:0000256" key="6">
    <source>
        <dbReference type="RuleBase" id="RU363007"/>
    </source>
</evidence>
<comment type="subcellular location">
    <subcellularLocation>
        <location evidence="1 6">Mitochondrion</location>
    </subcellularLocation>
</comment>
<comment type="similarity">
    <text evidence="2 6">Belongs to the GEP5 family.</text>
</comment>
<evidence type="ECO:0000313" key="7">
    <source>
        <dbReference type="EMBL" id="QLG74557.1"/>
    </source>
</evidence>
<dbReference type="GeneID" id="59238340"/>
<dbReference type="RefSeq" id="XP_037146282.1">
    <property type="nucleotide sequence ID" value="XM_037290387.1"/>
</dbReference>
<accession>A0A7H9B7H4</accession>
<evidence type="ECO:0000256" key="2">
    <source>
        <dbReference type="ARBA" id="ARBA00008036"/>
    </source>
</evidence>
<dbReference type="GO" id="GO:0005739">
    <property type="term" value="C:mitochondrion"/>
    <property type="evidence" value="ECO:0007669"/>
    <property type="project" value="UniProtKB-SubCell"/>
</dbReference>
<comment type="function">
    <text evidence="5 6">Essential for respiratory growth and required for maintenance of mtDNA. Required for cell survival in the absence of prohibitins.</text>
</comment>
<dbReference type="Pfam" id="PF17053">
    <property type="entry name" value="GEP5"/>
    <property type="match status" value="1"/>
</dbReference>
<evidence type="ECO:0000256" key="4">
    <source>
        <dbReference type="ARBA" id="ARBA00023128"/>
    </source>
</evidence>
<dbReference type="KEGG" id="zmk:HG535_0G04400"/>
<evidence type="ECO:0000313" key="8">
    <source>
        <dbReference type="Proteomes" id="UP000509704"/>
    </source>
</evidence>